<evidence type="ECO:0000256" key="2">
    <source>
        <dbReference type="ARBA" id="ARBA00023242"/>
    </source>
</evidence>
<feature type="domain" description="DUF3835" evidence="5">
    <location>
        <begin position="307"/>
        <end position="397"/>
    </location>
</feature>
<protein>
    <submittedName>
        <fullName evidence="6">9613_t:CDS:1</fullName>
    </submittedName>
</protein>
<accession>A0A9N9CLU1</accession>
<dbReference type="AlphaFoldDB" id="A0A9N9CLU1"/>
<feature type="region of interest" description="Disordered" evidence="4">
    <location>
        <begin position="354"/>
        <end position="388"/>
    </location>
</feature>
<dbReference type="Pfam" id="PF12927">
    <property type="entry name" value="DUF3835"/>
    <property type="match status" value="1"/>
</dbReference>
<name>A0A9N9CLU1_FUNMO</name>
<dbReference type="InterPro" id="IPR009053">
    <property type="entry name" value="Prefoldin"/>
</dbReference>
<dbReference type="GO" id="GO:0000122">
    <property type="term" value="P:negative regulation of transcription by RNA polymerase II"/>
    <property type="evidence" value="ECO:0007669"/>
    <property type="project" value="TreeGrafter"/>
</dbReference>
<sequence length="403" mass="46038">MSSKSKGDSSNQSSTSEQTQLYRSKLERVVLNTSESLETWKSFERDYKSLKDTLEEINHETEHKIMVPIGNKAFMPGKLIHTNEILAMLGDNWFVERSTSQAVGIVDRRMEMVRKTIDDLEIQLENQRTKIGLTSNILGLANSQEAKLNEEGLPFVDIVEEYQSDEEKKESFAQTQVQREKADVKESEDRLGYLDEFIKEEEEEQTTEPTKVHTIRSPADIYAHMLTKAKESEKLEDDVYVEKITPEDIDLISSSNKPEQKRSTSLFKSGRRSNLLHIPKESRKPSFSSVPVGSVKENITTKSPVKAVVVEKDVRPEDVDVEALENELWMKEIASAYHQKRMQFIAQEGGFTSAFEPKHNEDNVEDVEDSADDSKSGSQPIIEERPKRISRFKAARLQGKLEH</sequence>
<dbReference type="GO" id="GO:0005634">
    <property type="term" value="C:nucleus"/>
    <property type="evidence" value="ECO:0007669"/>
    <property type="project" value="UniProtKB-SubCell"/>
</dbReference>
<comment type="caution">
    <text evidence="6">The sequence shown here is derived from an EMBL/GenBank/DDBJ whole genome shotgun (WGS) entry which is preliminary data.</text>
</comment>
<proteinExistence type="inferred from homology"/>
<evidence type="ECO:0000256" key="1">
    <source>
        <dbReference type="ARBA" id="ARBA00004123"/>
    </source>
</evidence>
<dbReference type="EMBL" id="CAJVPP010002682">
    <property type="protein sequence ID" value="CAG8608126.1"/>
    <property type="molecule type" value="Genomic_DNA"/>
</dbReference>
<evidence type="ECO:0000256" key="3">
    <source>
        <dbReference type="ARBA" id="ARBA00038295"/>
    </source>
</evidence>
<dbReference type="GO" id="GO:0003714">
    <property type="term" value="F:transcription corepressor activity"/>
    <property type="evidence" value="ECO:0007669"/>
    <property type="project" value="TreeGrafter"/>
</dbReference>
<dbReference type="Proteomes" id="UP000789375">
    <property type="component" value="Unassembled WGS sequence"/>
</dbReference>
<dbReference type="InterPro" id="IPR052255">
    <property type="entry name" value="RNA_pol_II_subunit5-mediator"/>
</dbReference>
<dbReference type="Gene3D" id="1.10.287.370">
    <property type="match status" value="1"/>
</dbReference>
<keyword evidence="2" id="KW-0539">Nucleus</keyword>
<dbReference type="GO" id="GO:0019212">
    <property type="term" value="F:phosphatase inhibitor activity"/>
    <property type="evidence" value="ECO:0007669"/>
    <property type="project" value="TreeGrafter"/>
</dbReference>
<organism evidence="6 7">
    <name type="scientific">Funneliformis mosseae</name>
    <name type="common">Endomycorrhizal fungus</name>
    <name type="synonym">Glomus mosseae</name>
    <dbReference type="NCBI Taxonomy" id="27381"/>
    <lineage>
        <taxon>Eukaryota</taxon>
        <taxon>Fungi</taxon>
        <taxon>Fungi incertae sedis</taxon>
        <taxon>Mucoromycota</taxon>
        <taxon>Glomeromycotina</taxon>
        <taxon>Glomeromycetes</taxon>
        <taxon>Glomerales</taxon>
        <taxon>Glomeraceae</taxon>
        <taxon>Funneliformis</taxon>
    </lineage>
</organism>
<feature type="compositionally biased region" description="Polar residues" evidence="4">
    <location>
        <begin position="252"/>
        <end position="267"/>
    </location>
</feature>
<feature type="region of interest" description="Disordered" evidence="4">
    <location>
        <begin position="251"/>
        <end position="272"/>
    </location>
</feature>
<gene>
    <name evidence="6" type="ORF">FMOSSE_LOCUS9312</name>
</gene>
<evidence type="ECO:0000313" key="6">
    <source>
        <dbReference type="EMBL" id="CAG8608126.1"/>
    </source>
</evidence>
<dbReference type="PANTHER" id="PTHR15111:SF0">
    <property type="entry name" value="UNCONVENTIONAL PREFOLDIN RPB5 INTERACTOR 1"/>
    <property type="match status" value="1"/>
</dbReference>
<keyword evidence="7" id="KW-1185">Reference proteome</keyword>
<dbReference type="InterPro" id="IPR004127">
    <property type="entry name" value="Prefoldin_subunit_alpha"/>
</dbReference>
<dbReference type="GO" id="GO:0003682">
    <property type="term" value="F:chromatin binding"/>
    <property type="evidence" value="ECO:0007669"/>
    <property type="project" value="TreeGrafter"/>
</dbReference>
<comment type="similarity">
    <text evidence="3">Belongs to the RNA polymerase II subunit 5-mediating protein family.</text>
</comment>
<feature type="region of interest" description="Disordered" evidence="4">
    <location>
        <begin position="1"/>
        <end position="20"/>
    </location>
</feature>
<dbReference type="PANTHER" id="PTHR15111">
    <property type="entry name" value="RNA POLYMERASE II SUBUNIT 5-MEDIATING PROTEIN NNX3"/>
    <property type="match status" value="1"/>
</dbReference>
<dbReference type="SUPFAM" id="SSF46579">
    <property type="entry name" value="Prefoldin"/>
    <property type="match status" value="1"/>
</dbReference>
<dbReference type="InterPro" id="IPR024325">
    <property type="entry name" value="DUF3835"/>
</dbReference>
<reference evidence="6" key="1">
    <citation type="submission" date="2021-06" db="EMBL/GenBank/DDBJ databases">
        <authorList>
            <person name="Kallberg Y."/>
            <person name="Tangrot J."/>
            <person name="Rosling A."/>
        </authorList>
    </citation>
    <scope>NUCLEOTIDE SEQUENCE</scope>
    <source>
        <strain evidence="6">87-6 pot B 2015</strain>
    </source>
</reference>
<evidence type="ECO:0000256" key="4">
    <source>
        <dbReference type="SAM" id="MobiDB-lite"/>
    </source>
</evidence>
<evidence type="ECO:0000313" key="7">
    <source>
        <dbReference type="Proteomes" id="UP000789375"/>
    </source>
</evidence>
<evidence type="ECO:0000259" key="5">
    <source>
        <dbReference type="Pfam" id="PF12927"/>
    </source>
</evidence>
<comment type="subcellular location">
    <subcellularLocation>
        <location evidence="1">Nucleus</location>
    </subcellularLocation>
</comment>
<dbReference type="Pfam" id="PF02996">
    <property type="entry name" value="Prefoldin"/>
    <property type="match status" value="1"/>
</dbReference>
<dbReference type="CDD" id="cd23159">
    <property type="entry name" value="Prefoldin_URI1"/>
    <property type="match status" value="1"/>
</dbReference>